<feature type="domain" description="PH" evidence="8">
    <location>
        <begin position="625"/>
        <end position="737"/>
    </location>
</feature>
<evidence type="ECO:0000256" key="4">
    <source>
        <dbReference type="ARBA" id="ARBA00023273"/>
    </source>
</evidence>
<dbReference type="Pfam" id="PF22697">
    <property type="entry name" value="SOS1_NGEF_PH"/>
    <property type="match status" value="1"/>
</dbReference>
<dbReference type="CDD" id="cd00160">
    <property type="entry name" value="RhoGEF"/>
    <property type="match status" value="1"/>
</dbReference>
<keyword evidence="2 5" id="KW-0728">SH3 domain</keyword>
<evidence type="ECO:0000256" key="6">
    <source>
        <dbReference type="SAM" id="MobiDB-lite"/>
    </source>
</evidence>
<name>A0AAD7SG85_9TELE</name>
<dbReference type="PROSITE" id="PS50003">
    <property type="entry name" value="PH_DOMAIN"/>
    <property type="match status" value="1"/>
</dbReference>
<dbReference type="SUPFAM" id="SSF50729">
    <property type="entry name" value="PH domain-like"/>
    <property type="match status" value="1"/>
</dbReference>
<evidence type="ECO:0000313" key="11">
    <source>
        <dbReference type="Proteomes" id="UP001221898"/>
    </source>
</evidence>
<gene>
    <name evidence="10" type="ORF">AAFF_G00377080</name>
</gene>
<keyword evidence="11" id="KW-1185">Reference proteome</keyword>
<dbReference type="FunFam" id="1.20.900.10:FF:000007">
    <property type="entry name" value="rho guanine nucleotide exchange factor 19"/>
    <property type="match status" value="1"/>
</dbReference>
<dbReference type="InterPro" id="IPR000219">
    <property type="entry name" value="DH_dom"/>
</dbReference>
<dbReference type="SUPFAM" id="SSF48065">
    <property type="entry name" value="DBL homology domain (DH-domain)"/>
    <property type="match status" value="1"/>
</dbReference>
<dbReference type="AlphaFoldDB" id="A0AAD7SG85"/>
<dbReference type="InterPro" id="IPR055251">
    <property type="entry name" value="SOS1_NGEF_PH"/>
</dbReference>
<dbReference type="GO" id="GO:0042995">
    <property type="term" value="C:cell projection"/>
    <property type="evidence" value="ECO:0007669"/>
    <property type="project" value="UniProtKB-SubCell"/>
</dbReference>
<dbReference type="InterPro" id="IPR036028">
    <property type="entry name" value="SH3-like_dom_sf"/>
</dbReference>
<comment type="caution">
    <text evidence="10">The sequence shown here is derived from an EMBL/GenBank/DDBJ whole genome shotgun (WGS) entry which is preliminary data.</text>
</comment>
<dbReference type="Gene3D" id="1.20.900.10">
    <property type="entry name" value="Dbl homology (DH) domain"/>
    <property type="match status" value="1"/>
</dbReference>
<accession>A0AAD7SG85</accession>
<dbReference type="PROSITE" id="PS50002">
    <property type="entry name" value="SH3"/>
    <property type="match status" value="1"/>
</dbReference>
<evidence type="ECO:0000259" key="7">
    <source>
        <dbReference type="PROSITE" id="PS50002"/>
    </source>
</evidence>
<evidence type="ECO:0000256" key="3">
    <source>
        <dbReference type="ARBA" id="ARBA00022658"/>
    </source>
</evidence>
<feature type="region of interest" description="Disordered" evidence="6">
    <location>
        <begin position="1"/>
        <end position="27"/>
    </location>
</feature>
<dbReference type="InterPro" id="IPR001849">
    <property type="entry name" value="PH_domain"/>
</dbReference>
<sequence>MAANAKHRPPQLSQKNSHSQRKGEVKDKWKTCINTILISRQEGRTAPDGREVEVQASGERETWRGSAAPPGQICKKSACACACHQKQTSMRSTAGKEKEVEEKKAEGHGEGEGRSTRGAQGESGVQAEATKFWQVLNMMLSDGSCQHSARTTEPQAEVTPCSRGPRPSPHGKAAGEKEEATGRAAEASEESRAKSPPAAVHQSPWSSPVSLHTAHLQPGRKGTEDTPPPIPPKPPRPPDKSGNLRSSSAPPRIQPRPLTERSLLPKAHRPPPHPPLKPSRLKDVKKSLHCQFSLQSIDEKESDLGDGTKVGMNGKQAPRLFALSLSKNVESRLKDEPLYQKYQATAIIKEIQIRANISNTRVDECVGSGALRSSLRANEGPAQSTLWQDLPSVRDSGVLERLSAEECKRQESMFEVLTSEASYLRSLLVLSDHFLDSRDLDKTLIIREKKTLFSNILRVREVSERFMKDLEQRVDEGPIISDVCDIIHSHACHSFSAYIDYIRNQVYQEKTYSSLMEKNAQFATVITRLQESPLCQRLPFTSFLLLPFQRIIRIKMLIENILKRTQEGTKEEQTASKALASVSQIIQECNSQVGKMKQMEELIHISQTLEFHNLKAIPIISQIRFVEKRGKLQEMTKGGAIFSLRSKFTPIYLFLFNDLLIFTYKKSSERYVVTDYAHRSLVQVQAIGEDEWCAGFDHCFCLMLLESHQGSMCKHLLKAPTQSDMHRWMAAFPNPTDPERDEVVYEDWDCPQVQCLKQYVAQQGDELDLEPTDIINVVRKTNEGWYEGIRLYDGKKGWFPLKNVQEITNEHVRRRNIREQYRIIRAAAHTGTKEAEQVPVTLYQNTPNGGEVRMCTGQTAGERW</sequence>
<proteinExistence type="predicted"/>
<dbReference type="PROSITE" id="PS50010">
    <property type="entry name" value="DH_2"/>
    <property type="match status" value="1"/>
</dbReference>
<feature type="compositionally biased region" description="Basic and acidic residues" evidence="6">
    <location>
        <begin position="41"/>
        <end position="63"/>
    </location>
</feature>
<dbReference type="InterPro" id="IPR001452">
    <property type="entry name" value="SH3_domain"/>
</dbReference>
<dbReference type="EMBL" id="JAINUG010000068">
    <property type="protein sequence ID" value="KAJ8401737.1"/>
    <property type="molecule type" value="Genomic_DNA"/>
</dbReference>
<evidence type="ECO:0000259" key="8">
    <source>
        <dbReference type="PROSITE" id="PS50003"/>
    </source>
</evidence>
<feature type="region of interest" description="Disordered" evidence="6">
    <location>
        <begin position="144"/>
        <end position="284"/>
    </location>
</feature>
<dbReference type="InterPro" id="IPR035899">
    <property type="entry name" value="DBL_dom_sf"/>
</dbReference>
<feature type="compositionally biased region" description="Polar residues" evidence="6">
    <location>
        <begin position="144"/>
        <end position="154"/>
    </location>
</feature>
<evidence type="ECO:0000256" key="1">
    <source>
        <dbReference type="ARBA" id="ARBA00004316"/>
    </source>
</evidence>
<feature type="domain" description="SH3" evidence="7">
    <location>
        <begin position="748"/>
        <end position="809"/>
    </location>
</feature>
<keyword evidence="4" id="KW-0966">Cell projection</keyword>
<dbReference type="SMART" id="SM00326">
    <property type="entry name" value="SH3"/>
    <property type="match status" value="1"/>
</dbReference>
<dbReference type="SUPFAM" id="SSF50044">
    <property type="entry name" value="SH3-domain"/>
    <property type="match status" value="1"/>
</dbReference>
<dbReference type="Pfam" id="PF00621">
    <property type="entry name" value="RhoGEF"/>
    <property type="match status" value="1"/>
</dbReference>
<evidence type="ECO:0000313" key="10">
    <source>
        <dbReference type="EMBL" id="KAJ8401737.1"/>
    </source>
</evidence>
<dbReference type="Proteomes" id="UP001221898">
    <property type="component" value="Unassembled WGS sequence"/>
</dbReference>
<evidence type="ECO:0000256" key="2">
    <source>
        <dbReference type="ARBA" id="ARBA00022443"/>
    </source>
</evidence>
<dbReference type="CDD" id="cd01221">
    <property type="entry name" value="PH_ephexin"/>
    <property type="match status" value="1"/>
</dbReference>
<evidence type="ECO:0000259" key="9">
    <source>
        <dbReference type="PROSITE" id="PS50010"/>
    </source>
</evidence>
<protein>
    <recommendedName>
        <fullName evidence="12">Rho guanine nucleotide exchange factor 15</fullName>
    </recommendedName>
</protein>
<evidence type="ECO:0008006" key="12">
    <source>
        <dbReference type="Google" id="ProtNLM"/>
    </source>
</evidence>
<comment type="subcellular location">
    <subcellularLocation>
        <location evidence="1">Cell projection</location>
    </subcellularLocation>
</comment>
<dbReference type="CDD" id="cd11793">
    <property type="entry name" value="SH3_ephexin1_like"/>
    <property type="match status" value="1"/>
</dbReference>
<evidence type="ECO:0000256" key="5">
    <source>
        <dbReference type="PROSITE-ProRule" id="PRU00192"/>
    </source>
</evidence>
<dbReference type="Pfam" id="PF00018">
    <property type="entry name" value="SH3_1"/>
    <property type="match status" value="1"/>
</dbReference>
<feature type="region of interest" description="Disordered" evidence="6">
    <location>
        <begin position="40"/>
        <end position="69"/>
    </location>
</feature>
<feature type="compositionally biased region" description="Pro residues" evidence="6">
    <location>
        <begin position="226"/>
        <end position="235"/>
    </location>
</feature>
<organism evidence="10 11">
    <name type="scientific">Aldrovandia affinis</name>
    <dbReference type="NCBI Taxonomy" id="143900"/>
    <lineage>
        <taxon>Eukaryota</taxon>
        <taxon>Metazoa</taxon>
        <taxon>Chordata</taxon>
        <taxon>Craniata</taxon>
        <taxon>Vertebrata</taxon>
        <taxon>Euteleostomi</taxon>
        <taxon>Actinopterygii</taxon>
        <taxon>Neopterygii</taxon>
        <taxon>Teleostei</taxon>
        <taxon>Notacanthiformes</taxon>
        <taxon>Halosauridae</taxon>
        <taxon>Aldrovandia</taxon>
    </lineage>
</organism>
<dbReference type="SMART" id="SM00325">
    <property type="entry name" value="RhoGEF"/>
    <property type="match status" value="1"/>
</dbReference>
<dbReference type="InterPro" id="IPR047271">
    <property type="entry name" value="Ephexin-like"/>
</dbReference>
<dbReference type="Gene3D" id="2.30.30.40">
    <property type="entry name" value="SH3 Domains"/>
    <property type="match status" value="1"/>
</dbReference>
<keyword evidence="3" id="KW-0344">Guanine-nucleotide releasing factor</keyword>
<reference evidence="10" key="1">
    <citation type="journal article" date="2023" name="Science">
        <title>Genome structures resolve the early diversification of teleost fishes.</title>
        <authorList>
            <person name="Parey E."/>
            <person name="Louis A."/>
            <person name="Montfort J."/>
            <person name="Bouchez O."/>
            <person name="Roques C."/>
            <person name="Iampietro C."/>
            <person name="Lluch J."/>
            <person name="Castinel A."/>
            <person name="Donnadieu C."/>
            <person name="Desvignes T."/>
            <person name="Floi Bucao C."/>
            <person name="Jouanno E."/>
            <person name="Wen M."/>
            <person name="Mejri S."/>
            <person name="Dirks R."/>
            <person name="Jansen H."/>
            <person name="Henkel C."/>
            <person name="Chen W.J."/>
            <person name="Zahm M."/>
            <person name="Cabau C."/>
            <person name="Klopp C."/>
            <person name="Thompson A.W."/>
            <person name="Robinson-Rechavi M."/>
            <person name="Braasch I."/>
            <person name="Lecointre G."/>
            <person name="Bobe J."/>
            <person name="Postlethwait J.H."/>
            <person name="Berthelot C."/>
            <person name="Roest Crollius H."/>
            <person name="Guiguen Y."/>
        </authorList>
    </citation>
    <scope>NUCLEOTIDE SEQUENCE</scope>
    <source>
        <strain evidence="10">NC1722</strain>
    </source>
</reference>
<dbReference type="PANTHER" id="PTHR12845:SF7">
    <property type="entry name" value="RHO GUANINE NUCLEOTIDE EXCHANGE FACTOR 15"/>
    <property type="match status" value="1"/>
</dbReference>
<dbReference type="InterPro" id="IPR047270">
    <property type="entry name" value="PH_ephexin"/>
</dbReference>
<dbReference type="Gene3D" id="2.30.29.30">
    <property type="entry name" value="Pleckstrin-homology domain (PH domain)/Phosphotyrosine-binding domain (PTB)"/>
    <property type="match status" value="1"/>
</dbReference>
<dbReference type="GO" id="GO:0005085">
    <property type="term" value="F:guanyl-nucleotide exchange factor activity"/>
    <property type="evidence" value="ECO:0007669"/>
    <property type="project" value="UniProtKB-KW"/>
</dbReference>
<dbReference type="InterPro" id="IPR011993">
    <property type="entry name" value="PH-like_dom_sf"/>
</dbReference>
<dbReference type="PANTHER" id="PTHR12845">
    <property type="entry name" value="GUANINE NUCLEOTIDE EXCHANGE FACTOR"/>
    <property type="match status" value="1"/>
</dbReference>
<feature type="region of interest" description="Disordered" evidence="6">
    <location>
        <begin position="86"/>
        <end position="125"/>
    </location>
</feature>
<feature type="domain" description="DH" evidence="9">
    <location>
        <begin position="408"/>
        <end position="592"/>
    </location>
</feature>
<feature type="compositionally biased region" description="Basic and acidic residues" evidence="6">
    <location>
        <begin position="94"/>
        <end position="115"/>
    </location>
</feature>